<dbReference type="EMBL" id="CAXIXY010000004">
    <property type="protein sequence ID" value="CAL2083108.1"/>
    <property type="molecule type" value="Genomic_DNA"/>
</dbReference>
<protein>
    <submittedName>
        <fullName evidence="1">Uncharacterized protein</fullName>
    </submittedName>
</protein>
<name>A0ABP1EK93_9FLAO</name>
<dbReference type="RefSeq" id="WP_348711448.1">
    <property type="nucleotide sequence ID" value="NZ_CAXIXY010000004.1"/>
</dbReference>
<keyword evidence="2" id="KW-1185">Reference proteome</keyword>
<gene>
    <name evidence="1" type="ORF">T190607A01A_20080</name>
</gene>
<proteinExistence type="predicted"/>
<evidence type="ECO:0000313" key="1">
    <source>
        <dbReference type="EMBL" id="CAL2083108.1"/>
    </source>
</evidence>
<dbReference type="Proteomes" id="UP001497416">
    <property type="component" value="Unassembled WGS sequence"/>
</dbReference>
<evidence type="ECO:0000313" key="2">
    <source>
        <dbReference type="Proteomes" id="UP001497416"/>
    </source>
</evidence>
<sequence>MKTTIKFISYFLLLFVCIGCNEDKNEELINDQEETIEKKLSTRSSTKIKYSAETGDFKGKRRLSIKRNRKGNWKVITSISNNEINSTVAFIETTISIEGKDDGNTISLILTPRKKNKKFIKFKSKKLNSLNEFIGEKLKIVSVDKNEKGEQIGVPVVQIIETKEDTNGNKITIQQPELRLNKDGETFTMTVALKTDPKNHFFTIELKDARISSLLTPDDGGSETVEDAITLQYIGQNEEGLFIFENQYVEFIESDNVVDMEYLSSITISDTGGEELDYAEFRITGLE</sequence>
<reference evidence="1 2" key="1">
    <citation type="submission" date="2024-05" db="EMBL/GenBank/DDBJ databases">
        <authorList>
            <person name="Duchaud E."/>
        </authorList>
    </citation>
    <scope>NUCLEOTIDE SEQUENCE [LARGE SCALE GENOMIC DNA]</scope>
    <source>
        <strain evidence="1">Ena-SAMPLE-TAB-13-05-2024-13:56:06:370-140302</strain>
    </source>
</reference>
<comment type="caution">
    <text evidence="1">The sequence shown here is derived from an EMBL/GenBank/DDBJ whole genome shotgun (WGS) entry which is preliminary data.</text>
</comment>
<organism evidence="1 2">
    <name type="scientific">Tenacibaculum platacis</name>
    <dbReference type="NCBI Taxonomy" id="3137852"/>
    <lineage>
        <taxon>Bacteria</taxon>
        <taxon>Pseudomonadati</taxon>
        <taxon>Bacteroidota</taxon>
        <taxon>Flavobacteriia</taxon>
        <taxon>Flavobacteriales</taxon>
        <taxon>Flavobacteriaceae</taxon>
        <taxon>Tenacibaculum</taxon>
    </lineage>
</organism>
<accession>A0ABP1EK93</accession>